<organism evidence="1 2">
    <name type="scientific">Candidatus Daviesbacteria bacterium GW2011_GWA2_38_24</name>
    <dbReference type="NCBI Taxonomy" id="1618422"/>
    <lineage>
        <taxon>Bacteria</taxon>
        <taxon>Candidatus Daviesiibacteriota</taxon>
    </lineage>
</organism>
<dbReference type="AlphaFoldDB" id="A0A0G0JI81"/>
<reference evidence="1 2" key="1">
    <citation type="journal article" date="2015" name="Nature">
        <title>rRNA introns, odd ribosomes, and small enigmatic genomes across a large radiation of phyla.</title>
        <authorList>
            <person name="Brown C.T."/>
            <person name="Hug L.A."/>
            <person name="Thomas B.C."/>
            <person name="Sharon I."/>
            <person name="Castelle C.J."/>
            <person name="Singh A."/>
            <person name="Wilkins M.J."/>
            <person name="Williams K.H."/>
            <person name="Banfield J.F."/>
        </authorList>
    </citation>
    <scope>NUCLEOTIDE SEQUENCE [LARGE SCALE GENOMIC DNA]</scope>
</reference>
<evidence type="ECO:0000313" key="1">
    <source>
        <dbReference type="EMBL" id="KKQ66467.1"/>
    </source>
</evidence>
<dbReference type="Proteomes" id="UP000034235">
    <property type="component" value="Unassembled WGS sequence"/>
</dbReference>
<gene>
    <name evidence="1" type="ORF">US86_C0005G0078</name>
</gene>
<evidence type="ECO:0000313" key="2">
    <source>
        <dbReference type="Proteomes" id="UP000034235"/>
    </source>
</evidence>
<protein>
    <submittedName>
        <fullName evidence="1">Uncharacterized protein</fullName>
    </submittedName>
</protein>
<proteinExistence type="predicted"/>
<comment type="caution">
    <text evidence="1">The sequence shown here is derived from an EMBL/GenBank/DDBJ whole genome shotgun (WGS) entry which is preliminary data.</text>
</comment>
<dbReference type="EMBL" id="LBUP01000005">
    <property type="protein sequence ID" value="KKQ66467.1"/>
    <property type="molecule type" value="Genomic_DNA"/>
</dbReference>
<name>A0A0G0JI81_9BACT</name>
<accession>A0A0G0JI81</accession>
<sequence length="243" mass="26932">MDLERETRRGFLKKIVTSVGGGIAAKELLKARPIRAQEAPFSSVDMTEPEVEGVMAEAPLSPVEQLLANTELVDAVYLGNTPVIEFRTQEGELSKLSINPEVSQEERDQLAQLTVPSGQRFGYSSIVILLSPYNEVLEEAKLDNGATLFSSSIRYKGKEINLGLHGSKIIDGKCIVKWGPQNQLRNYIEDPEFTETVINPRARSFIRGILADGGLDLPARQNRDQSVFDTATNLLHNNFFQLS</sequence>